<name>A0A6J4VHH6_9BACT</name>
<organism evidence="2">
    <name type="scientific">uncultured Thermomicrobiales bacterium</name>
    <dbReference type="NCBI Taxonomy" id="1645740"/>
    <lineage>
        <taxon>Bacteria</taxon>
        <taxon>Pseudomonadati</taxon>
        <taxon>Thermomicrobiota</taxon>
        <taxon>Thermomicrobia</taxon>
        <taxon>Thermomicrobiales</taxon>
        <taxon>environmental samples</taxon>
    </lineage>
</organism>
<accession>A0A6J4VHH6</accession>
<evidence type="ECO:0000313" key="2">
    <source>
        <dbReference type="EMBL" id="CAA9579673.1"/>
    </source>
</evidence>
<gene>
    <name evidence="2" type="ORF">AVDCRST_MAG19-3721</name>
</gene>
<feature type="region of interest" description="Disordered" evidence="1">
    <location>
        <begin position="1"/>
        <end position="35"/>
    </location>
</feature>
<feature type="compositionally biased region" description="Low complexity" evidence="1">
    <location>
        <begin position="12"/>
        <end position="24"/>
    </location>
</feature>
<dbReference type="EMBL" id="CADCWL010000209">
    <property type="protein sequence ID" value="CAA9579673.1"/>
    <property type="molecule type" value="Genomic_DNA"/>
</dbReference>
<dbReference type="AlphaFoldDB" id="A0A6J4VHH6"/>
<sequence length="35" mass="3643">MLTVQGAWALRTPTSAATTSSAPANMDDPSTSYEL</sequence>
<reference evidence="2" key="1">
    <citation type="submission" date="2020-02" db="EMBL/GenBank/DDBJ databases">
        <authorList>
            <person name="Meier V. D."/>
        </authorList>
    </citation>
    <scope>NUCLEOTIDE SEQUENCE</scope>
    <source>
        <strain evidence="2">AVDCRST_MAG19</strain>
    </source>
</reference>
<proteinExistence type="predicted"/>
<protein>
    <submittedName>
        <fullName evidence="2">Uncharacterized protein</fullName>
    </submittedName>
</protein>
<evidence type="ECO:0000256" key="1">
    <source>
        <dbReference type="SAM" id="MobiDB-lite"/>
    </source>
</evidence>